<dbReference type="Proteomes" id="UP000030856">
    <property type="component" value="Unassembled WGS sequence"/>
</dbReference>
<dbReference type="SUPFAM" id="SSF53448">
    <property type="entry name" value="Nucleotide-diphospho-sugar transferases"/>
    <property type="match status" value="1"/>
</dbReference>
<dbReference type="Gene3D" id="3.90.550.10">
    <property type="entry name" value="Spore Coat Polysaccharide Biosynthesis Protein SpsA, Chain A"/>
    <property type="match status" value="1"/>
</dbReference>
<dbReference type="PANTHER" id="PTHR47032:SF1">
    <property type="entry name" value="UDP-D-XYLOSE:L-FUCOSE ALPHA-1,3-D-XYLOSYLTRANSFERASE-RELATED"/>
    <property type="match status" value="1"/>
</dbReference>
<dbReference type="GO" id="GO:0016757">
    <property type="term" value="F:glycosyltransferase activity"/>
    <property type="evidence" value="ECO:0007669"/>
    <property type="project" value="TreeGrafter"/>
</dbReference>
<dbReference type="RefSeq" id="WP_043115563.1">
    <property type="nucleotide sequence ID" value="NZ_JRAA01000001.1"/>
</dbReference>
<dbReference type="STRING" id="2340.JV46_20000"/>
<dbReference type="InterPro" id="IPR052636">
    <property type="entry name" value="UDP-D-xylose:L-fucose_XylT"/>
</dbReference>
<organism evidence="2 3">
    <name type="scientific">Solemya velum gill symbiont</name>
    <dbReference type="NCBI Taxonomy" id="2340"/>
    <lineage>
        <taxon>Bacteria</taxon>
        <taxon>Pseudomonadati</taxon>
        <taxon>Pseudomonadota</taxon>
        <taxon>Gammaproteobacteria</taxon>
        <taxon>sulfur-oxidizing symbionts</taxon>
    </lineage>
</organism>
<evidence type="ECO:0000259" key="1">
    <source>
        <dbReference type="Pfam" id="PF03407"/>
    </source>
</evidence>
<proteinExistence type="predicted"/>
<gene>
    <name evidence="2" type="ORF">JV46_20000</name>
</gene>
<dbReference type="InterPro" id="IPR005069">
    <property type="entry name" value="Nucl-diP-sugar_transferase"/>
</dbReference>
<dbReference type="EMBL" id="JRAA01000001">
    <property type="protein sequence ID" value="KHF25875.1"/>
    <property type="molecule type" value="Genomic_DNA"/>
</dbReference>
<name>A0A0B0H9Z7_SOVGS</name>
<feature type="domain" description="Nucleotide-diphospho-sugar transferase" evidence="1">
    <location>
        <begin position="48"/>
        <end position="233"/>
    </location>
</feature>
<evidence type="ECO:0000313" key="2">
    <source>
        <dbReference type="EMBL" id="KHF25875.1"/>
    </source>
</evidence>
<accession>A0A0B0H9Z7</accession>
<dbReference type="PANTHER" id="PTHR47032">
    <property type="entry name" value="UDP-D-XYLOSE:L-FUCOSE ALPHA-1,3-D-XYLOSYLTRANSFERASE-RELATED"/>
    <property type="match status" value="1"/>
</dbReference>
<dbReference type="InterPro" id="IPR029044">
    <property type="entry name" value="Nucleotide-diphossugar_trans"/>
</dbReference>
<sequence length="244" mass="28229">MSVVYLVHGTDLEKMLENSVRTLLRHCENIDVIIYYTDDSNTHYDQVAQKFGVRVIPVEDITGNREYSNFGTENFNRVTSLKWKIILQTLDLGYDTVVFSDCDIAFVQDFRPYIESAVRYYPVGVQSESSSMFPPAFCTGFMYFNKSTKPFLERLKEINQNVLGEYNDQEVFNRTLGNTPKLYRDILTLPESLFPNGLHSRSFVGKDFEGLFGELSPFLFHANFVKGVQEQIDLLKYVNLWEIA</sequence>
<comment type="caution">
    <text evidence="2">The sequence shown here is derived from an EMBL/GenBank/DDBJ whole genome shotgun (WGS) entry which is preliminary data.</text>
</comment>
<dbReference type="AlphaFoldDB" id="A0A0B0H9Z7"/>
<reference evidence="2 3" key="1">
    <citation type="journal article" date="2014" name="BMC Genomics">
        <title>The genome of the intracellular bacterium of the coastal bivalve, Solemya velum: a blueprint for thriving in and out of symbiosis.</title>
        <authorList>
            <person name="Dmytrenko O."/>
            <person name="Russell S.L."/>
            <person name="Loo W.T."/>
            <person name="Fontanez K.M."/>
            <person name="Liao L."/>
            <person name="Roeselers G."/>
            <person name="Sharma R."/>
            <person name="Stewart F.J."/>
            <person name="Newton I.L."/>
            <person name="Woyke T."/>
            <person name="Wu D."/>
            <person name="Lang J.M."/>
            <person name="Eisen J.A."/>
            <person name="Cavanaugh C.M."/>
        </authorList>
    </citation>
    <scope>NUCLEOTIDE SEQUENCE [LARGE SCALE GENOMIC DNA]</scope>
    <source>
        <strain evidence="2 3">WH</strain>
    </source>
</reference>
<keyword evidence="3" id="KW-1185">Reference proteome</keyword>
<protein>
    <recommendedName>
        <fullName evidence="1">Nucleotide-diphospho-sugar transferase domain-containing protein</fullName>
    </recommendedName>
</protein>
<evidence type="ECO:0000313" key="3">
    <source>
        <dbReference type="Proteomes" id="UP000030856"/>
    </source>
</evidence>
<dbReference type="Pfam" id="PF03407">
    <property type="entry name" value="Nucleotid_trans"/>
    <property type="match status" value="1"/>
</dbReference>